<accession>A0A8S2FUZ2</accession>
<sequence length="27" mass="3166">MLRKALNERQHSGTSNDKETKTRTFCL</sequence>
<dbReference type="AlphaFoldDB" id="A0A8S2FUZ2"/>
<feature type="region of interest" description="Disordered" evidence="1">
    <location>
        <begin position="1"/>
        <end position="27"/>
    </location>
</feature>
<protein>
    <submittedName>
        <fullName evidence="2">Uncharacterized protein</fullName>
    </submittedName>
</protein>
<dbReference type="EMBL" id="CAJNOK010043169">
    <property type="protein sequence ID" value="CAF1568065.1"/>
    <property type="molecule type" value="Genomic_DNA"/>
</dbReference>
<dbReference type="EMBL" id="CAJOBA010065898">
    <property type="protein sequence ID" value="CAF4361578.1"/>
    <property type="molecule type" value="Genomic_DNA"/>
</dbReference>
<dbReference type="Proteomes" id="UP000677228">
    <property type="component" value="Unassembled WGS sequence"/>
</dbReference>
<comment type="caution">
    <text evidence="2">The sequence shown here is derived from an EMBL/GenBank/DDBJ whole genome shotgun (WGS) entry which is preliminary data.</text>
</comment>
<proteinExistence type="predicted"/>
<reference evidence="2" key="1">
    <citation type="submission" date="2021-02" db="EMBL/GenBank/DDBJ databases">
        <authorList>
            <person name="Nowell W R."/>
        </authorList>
    </citation>
    <scope>NUCLEOTIDE SEQUENCE</scope>
</reference>
<name>A0A8S2FUZ2_9BILA</name>
<evidence type="ECO:0000256" key="1">
    <source>
        <dbReference type="SAM" id="MobiDB-lite"/>
    </source>
</evidence>
<evidence type="ECO:0000313" key="4">
    <source>
        <dbReference type="Proteomes" id="UP000677228"/>
    </source>
</evidence>
<dbReference type="Proteomes" id="UP000682733">
    <property type="component" value="Unassembled WGS sequence"/>
</dbReference>
<organism evidence="2 4">
    <name type="scientific">Didymodactylos carnosus</name>
    <dbReference type="NCBI Taxonomy" id="1234261"/>
    <lineage>
        <taxon>Eukaryota</taxon>
        <taxon>Metazoa</taxon>
        <taxon>Spiralia</taxon>
        <taxon>Gnathifera</taxon>
        <taxon>Rotifera</taxon>
        <taxon>Eurotatoria</taxon>
        <taxon>Bdelloidea</taxon>
        <taxon>Philodinida</taxon>
        <taxon>Philodinidae</taxon>
        <taxon>Didymodactylos</taxon>
    </lineage>
</organism>
<evidence type="ECO:0000313" key="2">
    <source>
        <dbReference type="EMBL" id="CAF1568065.1"/>
    </source>
</evidence>
<evidence type="ECO:0000313" key="3">
    <source>
        <dbReference type="EMBL" id="CAF4361578.1"/>
    </source>
</evidence>
<feature type="non-terminal residue" evidence="2">
    <location>
        <position position="27"/>
    </location>
</feature>
<gene>
    <name evidence="2" type="ORF">OVA965_LOCUS40197</name>
    <name evidence="3" type="ORF">TMI583_LOCUS41594</name>
</gene>